<name>A0ABT6RDX9_9BACT</name>
<keyword evidence="2 5" id="KW-0547">Nucleotide-binding</keyword>
<dbReference type="EC" id="2.7.1.24" evidence="5 6"/>
<evidence type="ECO:0000256" key="4">
    <source>
        <dbReference type="ARBA" id="ARBA00022993"/>
    </source>
</evidence>
<dbReference type="RefSeq" id="WP_282334876.1">
    <property type="nucleotide sequence ID" value="NZ_JASBRG010000007.1"/>
</dbReference>
<dbReference type="GO" id="GO:0004140">
    <property type="term" value="F:dephospho-CoA kinase activity"/>
    <property type="evidence" value="ECO:0007669"/>
    <property type="project" value="UniProtKB-EC"/>
</dbReference>
<dbReference type="EMBL" id="JASBRG010000007">
    <property type="protein sequence ID" value="MDI3320771.1"/>
    <property type="molecule type" value="Genomic_DNA"/>
</dbReference>
<evidence type="ECO:0000256" key="1">
    <source>
        <dbReference type="ARBA" id="ARBA00009018"/>
    </source>
</evidence>
<dbReference type="InterPro" id="IPR001977">
    <property type="entry name" value="Depp_CoAkinase"/>
</dbReference>
<keyword evidence="3 5" id="KW-0067">ATP-binding</keyword>
<keyword evidence="5 7" id="KW-0808">Transferase</keyword>
<organism evidence="7 8">
    <name type="scientific">Pinibacter soli</name>
    <dbReference type="NCBI Taxonomy" id="3044211"/>
    <lineage>
        <taxon>Bacteria</taxon>
        <taxon>Pseudomonadati</taxon>
        <taxon>Bacteroidota</taxon>
        <taxon>Chitinophagia</taxon>
        <taxon>Chitinophagales</taxon>
        <taxon>Chitinophagaceae</taxon>
        <taxon>Pinibacter</taxon>
    </lineage>
</organism>
<dbReference type="NCBIfam" id="TIGR00152">
    <property type="entry name" value="dephospho-CoA kinase"/>
    <property type="match status" value="1"/>
</dbReference>
<proteinExistence type="inferred from homology"/>
<keyword evidence="5" id="KW-0963">Cytoplasm</keyword>
<comment type="pathway">
    <text evidence="5">Cofactor biosynthesis; coenzyme A biosynthesis; CoA from (R)-pantothenate: step 5/5.</text>
</comment>
<comment type="function">
    <text evidence="5">Catalyzes the phosphorylation of the 3'-hydroxyl group of dephosphocoenzyme A to form coenzyme A.</text>
</comment>
<dbReference type="PROSITE" id="PS51219">
    <property type="entry name" value="DPCK"/>
    <property type="match status" value="1"/>
</dbReference>
<comment type="catalytic activity">
    <reaction evidence="5">
        <text>3'-dephospho-CoA + ATP = ADP + CoA + H(+)</text>
        <dbReference type="Rhea" id="RHEA:18245"/>
        <dbReference type="ChEBI" id="CHEBI:15378"/>
        <dbReference type="ChEBI" id="CHEBI:30616"/>
        <dbReference type="ChEBI" id="CHEBI:57287"/>
        <dbReference type="ChEBI" id="CHEBI:57328"/>
        <dbReference type="ChEBI" id="CHEBI:456216"/>
        <dbReference type="EC" id="2.7.1.24"/>
    </reaction>
</comment>
<dbReference type="Proteomes" id="UP001226434">
    <property type="component" value="Unassembled WGS sequence"/>
</dbReference>
<comment type="caution">
    <text evidence="7">The sequence shown here is derived from an EMBL/GenBank/DDBJ whole genome shotgun (WGS) entry which is preliminary data.</text>
</comment>
<evidence type="ECO:0000256" key="5">
    <source>
        <dbReference type="HAMAP-Rule" id="MF_00376"/>
    </source>
</evidence>
<accession>A0ABT6RDX9</accession>
<comment type="similarity">
    <text evidence="1 5">Belongs to the CoaE family.</text>
</comment>
<evidence type="ECO:0000313" key="8">
    <source>
        <dbReference type="Proteomes" id="UP001226434"/>
    </source>
</evidence>
<sequence>MLKIGITGGIGSGKSTASKIFEVLGIPVFYADDATKNIMNESPVIRQKLSEYFGAEAYTGEVLNRKFIASQVFNDKEKLAFLNSVTHPEAIRYASEWMQKQTTPYAIKEAALFFESGSQEGIDIMIGVYTPKAMRIHRIMQRDNVTREEVLKRMQNQINEEIKMRLCDYVIINDEQHPVIEQVLSLHENFLAASGQ</sequence>
<keyword evidence="8" id="KW-1185">Reference proteome</keyword>
<dbReference type="CDD" id="cd02022">
    <property type="entry name" value="DPCK"/>
    <property type="match status" value="1"/>
</dbReference>
<evidence type="ECO:0000256" key="3">
    <source>
        <dbReference type="ARBA" id="ARBA00022840"/>
    </source>
</evidence>
<keyword evidence="4 5" id="KW-0173">Coenzyme A biosynthesis</keyword>
<comment type="subcellular location">
    <subcellularLocation>
        <location evidence="5">Cytoplasm</location>
    </subcellularLocation>
</comment>
<dbReference type="PANTHER" id="PTHR10695:SF46">
    <property type="entry name" value="BIFUNCTIONAL COENZYME A SYNTHASE-RELATED"/>
    <property type="match status" value="1"/>
</dbReference>
<gene>
    <name evidence="5 7" type="primary">coaE</name>
    <name evidence="7" type="ORF">QJ048_13355</name>
</gene>
<dbReference type="Pfam" id="PF01121">
    <property type="entry name" value="CoaE"/>
    <property type="match status" value="1"/>
</dbReference>
<evidence type="ECO:0000256" key="6">
    <source>
        <dbReference type="NCBIfam" id="TIGR00152"/>
    </source>
</evidence>
<keyword evidence="5 7" id="KW-0418">Kinase</keyword>
<dbReference type="InterPro" id="IPR027417">
    <property type="entry name" value="P-loop_NTPase"/>
</dbReference>
<dbReference type="PANTHER" id="PTHR10695">
    <property type="entry name" value="DEPHOSPHO-COA KINASE-RELATED"/>
    <property type="match status" value="1"/>
</dbReference>
<dbReference type="Gene3D" id="3.40.50.300">
    <property type="entry name" value="P-loop containing nucleotide triphosphate hydrolases"/>
    <property type="match status" value="1"/>
</dbReference>
<protein>
    <recommendedName>
        <fullName evidence="5 6">Dephospho-CoA kinase</fullName>
        <ecNumber evidence="5 6">2.7.1.24</ecNumber>
    </recommendedName>
    <alternativeName>
        <fullName evidence="5">Dephosphocoenzyme A kinase</fullName>
    </alternativeName>
</protein>
<evidence type="ECO:0000256" key="2">
    <source>
        <dbReference type="ARBA" id="ARBA00022741"/>
    </source>
</evidence>
<feature type="binding site" evidence="5">
    <location>
        <begin position="11"/>
        <end position="16"/>
    </location>
    <ligand>
        <name>ATP</name>
        <dbReference type="ChEBI" id="CHEBI:30616"/>
    </ligand>
</feature>
<dbReference type="SUPFAM" id="SSF52540">
    <property type="entry name" value="P-loop containing nucleoside triphosphate hydrolases"/>
    <property type="match status" value="1"/>
</dbReference>
<dbReference type="HAMAP" id="MF_00376">
    <property type="entry name" value="Dephospho_CoA_kinase"/>
    <property type="match status" value="1"/>
</dbReference>
<reference evidence="7 8" key="1">
    <citation type="submission" date="2023-05" db="EMBL/GenBank/DDBJ databases">
        <title>Genome sequence of Pinibacter sp. MAH-24.</title>
        <authorList>
            <person name="Huq M.A."/>
        </authorList>
    </citation>
    <scope>NUCLEOTIDE SEQUENCE [LARGE SCALE GENOMIC DNA]</scope>
    <source>
        <strain evidence="7 8">MAH-24</strain>
    </source>
</reference>
<evidence type="ECO:0000313" key="7">
    <source>
        <dbReference type="EMBL" id="MDI3320771.1"/>
    </source>
</evidence>